<reference evidence="4" key="1">
    <citation type="journal article" date="2019" name="Int. J. Syst. Evol. Microbiol.">
        <title>The Global Catalogue of Microorganisms (GCM) 10K type strain sequencing project: providing services to taxonomists for standard genome sequencing and annotation.</title>
        <authorList>
            <consortium name="The Broad Institute Genomics Platform"/>
            <consortium name="The Broad Institute Genome Sequencing Center for Infectious Disease"/>
            <person name="Wu L."/>
            <person name="Ma J."/>
        </authorList>
    </citation>
    <scope>NUCLEOTIDE SEQUENCE [LARGE SCALE GENOMIC DNA]</scope>
    <source>
        <strain evidence="4">CGMCC 1.14966</strain>
    </source>
</reference>
<evidence type="ECO:0000256" key="2">
    <source>
        <dbReference type="SAM" id="SignalP"/>
    </source>
</evidence>
<keyword evidence="4" id="KW-1185">Reference proteome</keyword>
<comment type="caution">
    <text evidence="3">The sequence shown here is derived from an EMBL/GenBank/DDBJ whole genome shotgun (WGS) entry which is preliminary data.</text>
</comment>
<dbReference type="EMBL" id="BMGY01000015">
    <property type="protein sequence ID" value="GGH85441.1"/>
    <property type="molecule type" value="Genomic_DNA"/>
</dbReference>
<accession>A0ABQ2A6C7</accession>
<organism evidence="3 4">
    <name type="scientific">Hymenobacter frigidus</name>
    <dbReference type="NCBI Taxonomy" id="1524095"/>
    <lineage>
        <taxon>Bacteria</taxon>
        <taxon>Pseudomonadati</taxon>
        <taxon>Bacteroidota</taxon>
        <taxon>Cytophagia</taxon>
        <taxon>Cytophagales</taxon>
        <taxon>Hymenobacteraceae</taxon>
        <taxon>Hymenobacter</taxon>
    </lineage>
</organism>
<name>A0ABQ2A6C7_9BACT</name>
<sequence>MSSPLLASLLFLLLLTGCGNKPDGTPYGVNPNKHPHGHAKTASDSAHTRDNHYRRGIPK</sequence>
<feature type="region of interest" description="Disordered" evidence="1">
    <location>
        <begin position="22"/>
        <end position="59"/>
    </location>
</feature>
<gene>
    <name evidence="3" type="ORF">GCM10011495_19690</name>
</gene>
<keyword evidence="2" id="KW-0732">Signal</keyword>
<evidence type="ECO:0000313" key="4">
    <source>
        <dbReference type="Proteomes" id="UP000637774"/>
    </source>
</evidence>
<feature type="chain" id="PRO_5045354056" description="Lipoprotein" evidence="2">
    <location>
        <begin position="22"/>
        <end position="59"/>
    </location>
</feature>
<evidence type="ECO:0008006" key="5">
    <source>
        <dbReference type="Google" id="ProtNLM"/>
    </source>
</evidence>
<evidence type="ECO:0000313" key="3">
    <source>
        <dbReference type="EMBL" id="GGH85441.1"/>
    </source>
</evidence>
<proteinExistence type="predicted"/>
<protein>
    <recommendedName>
        <fullName evidence="5">Lipoprotein</fullName>
    </recommendedName>
</protein>
<dbReference type="RefSeq" id="WP_188561896.1">
    <property type="nucleotide sequence ID" value="NZ_BMGY01000015.1"/>
</dbReference>
<feature type="signal peptide" evidence="2">
    <location>
        <begin position="1"/>
        <end position="21"/>
    </location>
</feature>
<evidence type="ECO:0000256" key="1">
    <source>
        <dbReference type="SAM" id="MobiDB-lite"/>
    </source>
</evidence>
<dbReference type="Proteomes" id="UP000637774">
    <property type="component" value="Unassembled WGS sequence"/>
</dbReference>